<accession>A0A1U8CXQ8</accession>
<dbReference type="Proteomes" id="UP000189705">
    <property type="component" value="Unplaced"/>
</dbReference>
<dbReference type="AlphaFoldDB" id="A0A1U8CXQ8"/>
<sequence length="536" mass="60155">MASKKKLNEYCQAYGLKVSYEVVSEEGPPHDPKFTVKAVIGKKEYPPAEGRAKKKAEDAAAKAALESIEKEGKPESASNVQPSLSLLPPAPLADVIEKKPSPSRVDYISLLSQYQQKNHCMVTYSEELQSGLPHLPEFTCSCKINGKIYGKGTGNSKQEAKYAAAKEAYHRLMDSENSRTEDQPSIASSTADEFSDTSESVSNFAYSLNSVDTGKTNDSSSSCQAISRNAVVKPKRGGVTLAPKFSHPETKKNKYTMNERFLKDFEGIEFIGSGGFANVFKAKHKYDEKTYAIKQVELDDKVKREVEALSNLSHENIIRYYTCWSGDDFIFDENNSSQRNCQSYSCLFIQMEFCEKGTLTNWIDKQRGKQHNQGVSLNIFKQIVKGVEYIHSEGLVHRDLKPQNIFISREDKIKIGDFGLVTSVKDEPRTKNKGTKSYMSPEQDGDTYEQEVDIYALGLIFFEILWIFPSAHEKNKLWPEIRKGTFPGAFITQFNAEKYIIDQLLSADPKKRPAASKILDLLKITSKNSVTASHTH</sequence>
<keyword evidence="2" id="KW-0723">Serine/threonine-protein kinase</keyword>
<evidence type="ECO:0000259" key="13">
    <source>
        <dbReference type="PROSITE" id="PS50137"/>
    </source>
</evidence>
<keyword evidence="9" id="KW-0694">RNA-binding</keyword>
<feature type="domain" description="Protein kinase" evidence="12">
    <location>
        <begin position="265"/>
        <end position="536"/>
    </location>
</feature>
<dbReference type="InterPro" id="IPR050339">
    <property type="entry name" value="CC_SR_Kinase"/>
</dbReference>
<dbReference type="KEGG" id="asn:102379754"/>
<dbReference type="InParanoid" id="A0A1U8CXQ8"/>
<feature type="compositionally biased region" description="Polar residues" evidence="11">
    <location>
        <begin position="183"/>
        <end position="194"/>
    </location>
</feature>
<dbReference type="SUPFAM" id="SSF56112">
    <property type="entry name" value="Protein kinase-like (PK-like)"/>
    <property type="match status" value="1"/>
</dbReference>
<gene>
    <name evidence="15" type="primary">EIF2AK2</name>
</gene>
<dbReference type="InterPro" id="IPR014720">
    <property type="entry name" value="dsRBD_dom"/>
</dbReference>
<keyword evidence="4" id="KW-0808">Transferase</keyword>
<evidence type="ECO:0000256" key="7">
    <source>
        <dbReference type="ARBA" id="ARBA00022840"/>
    </source>
</evidence>
<evidence type="ECO:0000256" key="11">
    <source>
        <dbReference type="SAM" id="MobiDB-lite"/>
    </source>
</evidence>
<dbReference type="SMART" id="SM00358">
    <property type="entry name" value="DSRM"/>
    <property type="match status" value="2"/>
</dbReference>
<dbReference type="GO" id="GO:0005524">
    <property type="term" value="F:ATP binding"/>
    <property type="evidence" value="ECO:0007669"/>
    <property type="project" value="UniProtKB-UniRule"/>
</dbReference>
<dbReference type="FunFam" id="1.10.510.10:FF:000251">
    <property type="entry name" value="eukaryotic translation initiation factor 2-alpha kinase 3"/>
    <property type="match status" value="1"/>
</dbReference>
<dbReference type="EC" id="2.7.11.1" evidence="1"/>
<dbReference type="GO" id="GO:0003723">
    <property type="term" value="F:RNA binding"/>
    <property type="evidence" value="ECO:0007669"/>
    <property type="project" value="UniProtKB-UniRule"/>
</dbReference>
<dbReference type="InterPro" id="IPR011009">
    <property type="entry name" value="Kinase-like_dom_sf"/>
</dbReference>
<evidence type="ECO:0000256" key="1">
    <source>
        <dbReference type="ARBA" id="ARBA00012513"/>
    </source>
</evidence>
<dbReference type="InterPro" id="IPR008271">
    <property type="entry name" value="Ser/Thr_kinase_AS"/>
</dbReference>
<dbReference type="PROSITE" id="PS00108">
    <property type="entry name" value="PROTEIN_KINASE_ST"/>
    <property type="match status" value="1"/>
</dbReference>
<name>A0A1U8CXQ8_ALLSI</name>
<dbReference type="PANTHER" id="PTHR11042:SF163">
    <property type="entry name" value="INTERFERON-INDUCED, DOUBLE-STRANDED RNA-ACTIVATED PROTEIN KINASE"/>
    <property type="match status" value="1"/>
</dbReference>
<dbReference type="STRING" id="38654.A0A1U8CXQ8"/>
<dbReference type="GO" id="GO:0005737">
    <property type="term" value="C:cytoplasm"/>
    <property type="evidence" value="ECO:0007669"/>
    <property type="project" value="TreeGrafter"/>
</dbReference>
<dbReference type="PANTHER" id="PTHR11042">
    <property type="entry name" value="EUKARYOTIC TRANSLATION INITIATION FACTOR 2-ALPHA KINASE EIF2-ALPHA KINASE -RELATED"/>
    <property type="match status" value="1"/>
</dbReference>
<evidence type="ECO:0000256" key="10">
    <source>
        <dbReference type="PROSITE-ProRule" id="PRU10141"/>
    </source>
</evidence>
<dbReference type="eggNOG" id="KOG1033">
    <property type="taxonomic scope" value="Eukaryota"/>
</dbReference>
<dbReference type="GeneID" id="102379754"/>
<evidence type="ECO:0000256" key="3">
    <source>
        <dbReference type="ARBA" id="ARBA00022553"/>
    </source>
</evidence>
<protein>
    <recommendedName>
        <fullName evidence="1">non-specific serine/threonine protein kinase</fullName>
        <ecNumber evidence="1">2.7.11.1</ecNumber>
    </recommendedName>
</protein>
<dbReference type="CTD" id="5610"/>
<keyword evidence="7 10" id="KW-0067">ATP-binding</keyword>
<evidence type="ECO:0000256" key="2">
    <source>
        <dbReference type="ARBA" id="ARBA00022527"/>
    </source>
</evidence>
<dbReference type="Gene3D" id="3.30.200.20">
    <property type="entry name" value="Phosphorylase Kinase, domain 1"/>
    <property type="match status" value="1"/>
</dbReference>
<feature type="domain" description="DRBM" evidence="13">
    <location>
        <begin position="106"/>
        <end position="174"/>
    </location>
</feature>
<evidence type="ECO:0000259" key="12">
    <source>
        <dbReference type="PROSITE" id="PS50011"/>
    </source>
</evidence>
<dbReference type="SUPFAM" id="SSF54768">
    <property type="entry name" value="dsRNA-binding domain-like"/>
    <property type="match status" value="2"/>
</dbReference>
<dbReference type="PROSITE" id="PS00107">
    <property type="entry name" value="PROTEIN_KINASE_ATP"/>
    <property type="match status" value="1"/>
</dbReference>
<comment type="similarity">
    <text evidence="8">Belongs to the protein kinase superfamily. Ser/Thr protein kinase family. GCN2 subfamily.</text>
</comment>
<feature type="region of interest" description="Disordered" evidence="11">
    <location>
        <begin position="174"/>
        <end position="194"/>
    </location>
</feature>
<evidence type="ECO:0000256" key="6">
    <source>
        <dbReference type="ARBA" id="ARBA00022777"/>
    </source>
</evidence>
<proteinExistence type="inferred from homology"/>
<evidence type="ECO:0000256" key="9">
    <source>
        <dbReference type="PROSITE-ProRule" id="PRU00266"/>
    </source>
</evidence>
<dbReference type="Gene3D" id="3.30.160.20">
    <property type="match status" value="2"/>
</dbReference>
<dbReference type="Pfam" id="PF00069">
    <property type="entry name" value="Pkinase"/>
    <property type="match status" value="1"/>
</dbReference>
<evidence type="ECO:0000313" key="15">
    <source>
        <dbReference type="RefSeq" id="XP_014372816.1"/>
    </source>
</evidence>
<dbReference type="InterPro" id="IPR017441">
    <property type="entry name" value="Protein_kinase_ATP_BS"/>
</dbReference>
<keyword evidence="3" id="KW-0597">Phosphoprotein</keyword>
<feature type="binding site" evidence="10">
    <location>
        <position position="294"/>
    </location>
    <ligand>
        <name>ATP</name>
        <dbReference type="ChEBI" id="CHEBI:30616"/>
    </ligand>
</feature>
<evidence type="ECO:0000256" key="8">
    <source>
        <dbReference type="ARBA" id="ARBA00037982"/>
    </source>
</evidence>
<dbReference type="RefSeq" id="XP_014372816.1">
    <property type="nucleotide sequence ID" value="XM_014517330.2"/>
</dbReference>
<dbReference type="Gene3D" id="1.10.510.10">
    <property type="entry name" value="Transferase(Phosphotransferase) domain 1"/>
    <property type="match status" value="1"/>
</dbReference>
<dbReference type="OrthoDB" id="341578at2759"/>
<feature type="region of interest" description="Disordered" evidence="11">
    <location>
        <begin position="63"/>
        <end position="84"/>
    </location>
</feature>
<evidence type="ECO:0000313" key="14">
    <source>
        <dbReference type="Proteomes" id="UP000189705"/>
    </source>
</evidence>
<dbReference type="Pfam" id="PF00035">
    <property type="entry name" value="dsrm"/>
    <property type="match status" value="2"/>
</dbReference>
<reference evidence="15" key="1">
    <citation type="submission" date="2025-08" db="UniProtKB">
        <authorList>
            <consortium name="RefSeq"/>
        </authorList>
    </citation>
    <scope>IDENTIFICATION</scope>
</reference>
<dbReference type="InterPro" id="IPR000719">
    <property type="entry name" value="Prot_kinase_dom"/>
</dbReference>
<evidence type="ECO:0000256" key="4">
    <source>
        <dbReference type="ARBA" id="ARBA00022679"/>
    </source>
</evidence>
<dbReference type="SMART" id="SM00220">
    <property type="entry name" value="S_TKc"/>
    <property type="match status" value="1"/>
</dbReference>
<dbReference type="GO" id="GO:0004694">
    <property type="term" value="F:eukaryotic translation initiation factor 2alpha kinase activity"/>
    <property type="evidence" value="ECO:0007669"/>
    <property type="project" value="TreeGrafter"/>
</dbReference>
<dbReference type="PROSITE" id="PS50137">
    <property type="entry name" value="DS_RBD"/>
    <property type="match status" value="2"/>
</dbReference>
<keyword evidence="5 10" id="KW-0547">Nucleotide-binding</keyword>
<keyword evidence="6 15" id="KW-0418">Kinase</keyword>
<keyword evidence="14" id="KW-1185">Reference proteome</keyword>
<evidence type="ECO:0000256" key="5">
    <source>
        <dbReference type="ARBA" id="ARBA00022741"/>
    </source>
</evidence>
<organism evidence="14 15">
    <name type="scientific">Alligator sinensis</name>
    <name type="common">Chinese alligator</name>
    <dbReference type="NCBI Taxonomy" id="38654"/>
    <lineage>
        <taxon>Eukaryota</taxon>
        <taxon>Metazoa</taxon>
        <taxon>Chordata</taxon>
        <taxon>Craniata</taxon>
        <taxon>Vertebrata</taxon>
        <taxon>Euteleostomi</taxon>
        <taxon>Archelosauria</taxon>
        <taxon>Archosauria</taxon>
        <taxon>Crocodylia</taxon>
        <taxon>Alligatoridae</taxon>
        <taxon>Alligatorinae</taxon>
        <taxon>Alligator</taxon>
    </lineage>
</organism>
<dbReference type="PROSITE" id="PS50011">
    <property type="entry name" value="PROTEIN_KINASE_DOM"/>
    <property type="match status" value="1"/>
</dbReference>
<dbReference type="GO" id="GO:0005634">
    <property type="term" value="C:nucleus"/>
    <property type="evidence" value="ECO:0007669"/>
    <property type="project" value="TreeGrafter"/>
</dbReference>
<feature type="domain" description="DRBM" evidence="13">
    <location>
        <begin position="2"/>
        <end position="70"/>
    </location>
</feature>